<reference evidence="1 2" key="1">
    <citation type="submission" date="2019-07" db="EMBL/GenBank/DDBJ databases">
        <authorList>
            <person name="Kim J."/>
        </authorList>
    </citation>
    <scope>NUCLEOTIDE SEQUENCE [LARGE SCALE GENOMIC DNA]</scope>
    <source>
        <strain evidence="1 2">N4</strain>
    </source>
</reference>
<comment type="caution">
    <text evidence="1">The sequence shown here is derived from an EMBL/GenBank/DDBJ whole genome shotgun (WGS) entry which is preliminary data.</text>
</comment>
<proteinExistence type="predicted"/>
<name>A0A559IWR2_9BACL</name>
<evidence type="ECO:0000313" key="2">
    <source>
        <dbReference type="Proteomes" id="UP000318102"/>
    </source>
</evidence>
<dbReference type="Proteomes" id="UP000318102">
    <property type="component" value="Unassembled WGS sequence"/>
</dbReference>
<gene>
    <name evidence="1" type="ORF">FPZ44_02785</name>
</gene>
<keyword evidence="2" id="KW-1185">Reference proteome</keyword>
<accession>A0A559IWR2</accession>
<organism evidence="1 2">
    <name type="scientific">Paenibacillus agilis</name>
    <dbReference type="NCBI Taxonomy" id="3020863"/>
    <lineage>
        <taxon>Bacteria</taxon>
        <taxon>Bacillati</taxon>
        <taxon>Bacillota</taxon>
        <taxon>Bacilli</taxon>
        <taxon>Bacillales</taxon>
        <taxon>Paenibacillaceae</taxon>
        <taxon>Paenibacillus</taxon>
    </lineage>
</organism>
<dbReference type="AlphaFoldDB" id="A0A559IWR2"/>
<sequence>MAFQVLDLRLSQFSNTNTGLIDITDTPILIGDIGLITTAAAGTAQAGDVRVWLSGTVGVSTGGEPPDIQFVIERNGADTFGSGTVIYTSTVNPNDFTNSAFSITAADFPPATDVNTNQIRYTLFVSSSPASGNEITGPVAFNGIAAVGAGPF</sequence>
<protein>
    <submittedName>
        <fullName evidence="1">Uncharacterized protein</fullName>
    </submittedName>
</protein>
<dbReference type="EMBL" id="VNJK01000001">
    <property type="protein sequence ID" value="TVX92074.1"/>
    <property type="molecule type" value="Genomic_DNA"/>
</dbReference>
<dbReference type="RefSeq" id="WP_144987178.1">
    <property type="nucleotide sequence ID" value="NZ_VNJK01000001.1"/>
</dbReference>
<evidence type="ECO:0000313" key="1">
    <source>
        <dbReference type="EMBL" id="TVX92074.1"/>
    </source>
</evidence>
<dbReference type="OrthoDB" id="2604834at2"/>